<evidence type="ECO:0000313" key="1">
    <source>
        <dbReference type="EMBL" id="SON48526.1"/>
    </source>
</evidence>
<proteinExistence type="predicted"/>
<dbReference type="EMBL" id="LT960611">
    <property type="protein sequence ID" value="SON48526.1"/>
    <property type="molecule type" value="Genomic_DNA"/>
</dbReference>
<organism evidence="1 2">
    <name type="scientific">Vibrio tapetis subsp. tapetis</name>
    <dbReference type="NCBI Taxonomy" id="1671868"/>
    <lineage>
        <taxon>Bacteria</taxon>
        <taxon>Pseudomonadati</taxon>
        <taxon>Pseudomonadota</taxon>
        <taxon>Gammaproteobacteria</taxon>
        <taxon>Vibrionales</taxon>
        <taxon>Vibrionaceae</taxon>
        <taxon>Vibrio</taxon>
    </lineage>
</organism>
<reference evidence="1 2" key="1">
    <citation type="submission" date="2017-10" db="EMBL/GenBank/DDBJ databases">
        <authorList>
            <person name="Banno H."/>
            <person name="Chua N.-H."/>
        </authorList>
    </citation>
    <scope>NUCLEOTIDE SEQUENCE [LARGE SCALE GENOMIC DNA]</scope>
    <source>
        <strain evidence="1">Vibrio tapetis CECT4600</strain>
    </source>
</reference>
<protein>
    <submittedName>
        <fullName evidence="1">Uncharacterized protein</fullName>
    </submittedName>
</protein>
<sequence>MYWPTSGRTSLAFSTRYCLPFWVIRPLSTIEILGSPSLSTSLASLADTIALKKPIRDAMNNVRKAIRLPDTLVGDLATTKFIICRLIWFGMNYDINANQLIRFG</sequence>
<gene>
    <name evidence="1" type="ORF">VTAP4600_A0547</name>
</gene>
<dbReference type="KEGG" id="vta:A0547"/>
<keyword evidence="2" id="KW-1185">Reference proteome</keyword>
<name>A0A2N8Z9F2_9VIBR</name>
<dbReference type="AlphaFoldDB" id="A0A2N8Z9F2"/>
<dbReference type="Proteomes" id="UP000235828">
    <property type="component" value="Chromosome A"/>
</dbReference>
<accession>A0A2N8Z9F2</accession>
<evidence type="ECO:0000313" key="2">
    <source>
        <dbReference type="Proteomes" id="UP000235828"/>
    </source>
</evidence>